<evidence type="ECO:0000256" key="1">
    <source>
        <dbReference type="SAM" id="Phobius"/>
    </source>
</evidence>
<feature type="chain" id="PRO_5036407727" evidence="2">
    <location>
        <begin position="25"/>
        <end position="106"/>
    </location>
</feature>
<dbReference type="Gramene" id="Ma04_t17410.1">
    <property type="protein sequence ID" value="Ma04_p17410.1"/>
    <property type="gene ID" value="Ma04_g17410"/>
</dbReference>
<keyword evidence="5" id="KW-1185">Reference proteome</keyword>
<keyword evidence="1" id="KW-1133">Transmembrane helix</keyword>
<dbReference type="EnsemblPlants" id="Ma04_t17410.1">
    <property type="protein sequence ID" value="Ma04_p17410.1"/>
    <property type="gene ID" value="Ma04_g17410"/>
</dbReference>
<evidence type="ECO:0000313" key="3">
    <source>
        <dbReference type="EMBL" id="CAG1842557.1"/>
    </source>
</evidence>
<dbReference type="EMBL" id="HG996469">
    <property type="protein sequence ID" value="CAG1842557.1"/>
    <property type="molecule type" value="Genomic_DNA"/>
</dbReference>
<reference evidence="3" key="1">
    <citation type="submission" date="2021-03" db="EMBL/GenBank/DDBJ databases">
        <authorList>
            <consortium name="Genoscope - CEA"/>
            <person name="William W."/>
        </authorList>
    </citation>
    <scope>NUCLEOTIDE SEQUENCE</scope>
    <source>
        <strain evidence="3">Doubled-haploid Pahang</strain>
    </source>
</reference>
<accession>A0A804IQS3</accession>
<proteinExistence type="predicted"/>
<sequence>MDSIFLLLLFSCVVFLTRFPKAYGLLAFSWIRSHEEPGGRVLCMSAFPPTIRTAFLHFDLHQRCSIQMFILMGVFAYLFFIRLAMTQMVTNLQVSAGHLCTWYYIL</sequence>
<gene>
    <name evidence="3" type="ORF">GSMUA_123520.1</name>
</gene>
<dbReference type="Proteomes" id="UP000012960">
    <property type="component" value="Unplaced"/>
</dbReference>
<keyword evidence="1" id="KW-0472">Membrane</keyword>
<evidence type="ECO:0000313" key="5">
    <source>
        <dbReference type="Proteomes" id="UP000012960"/>
    </source>
</evidence>
<keyword evidence="1" id="KW-0812">Transmembrane</keyword>
<feature type="signal peptide" evidence="2">
    <location>
        <begin position="1"/>
        <end position="24"/>
    </location>
</feature>
<reference evidence="4" key="2">
    <citation type="submission" date="2021-05" db="UniProtKB">
        <authorList>
            <consortium name="EnsemblPlants"/>
        </authorList>
    </citation>
    <scope>IDENTIFICATION</scope>
    <source>
        <strain evidence="4">subsp. malaccensis</strain>
    </source>
</reference>
<evidence type="ECO:0000256" key="2">
    <source>
        <dbReference type="SAM" id="SignalP"/>
    </source>
</evidence>
<dbReference type="AlphaFoldDB" id="A0A804IQS3"/>
<keyword evidence="2" id="KW-0732">Signal</keyword>
<evidence type="ECO:0000313" key="4">
    <source>
        <dbReference type="EnsemblPlants" id="Ma04_p17410.1"/>
    </source>
</evidence>
<organism evidence="4 5">
    <name type="scientific">Musa acuminata subsp. malaccensis</name>
    <name type="common">Wild banana</name>
    <name type="synonym">Musa malaccensis</name>
    <dbReference type="NCBI Taxonomy" id="214687"/>
    <lineage>
        <taxon>Eukaryota</taxon>
        <taxon>Viridiplantae</taxon>
        <taxon>Streptophyta</taxon>
        <taxon>Embryophyta</taxon>
        <taxon>Tracheophyta</taxon>
        <taxon>Spermatophyta</taxon>
        <taxon>Magnoliopsida</taxon>
        <taxon>Liliopsida</taxon>
        <taxon>Zingiberales</taxon>
        <taxon>Musaceae</taxon>
        <taxon>Musa</taxon>
    </lineage>
</organism>
<protein>
    <submittedName>
        <fullName evidence="3">(wild Malaysian banana) hypothetical protein</fullName>
    </submittedName>
</protein>
<name>A0A804IQS3_MUSAM</name>
<feature type="transmembrane region" description="Helical" evidence="1">
    <location>
        <begin position="66"/>
        <end position="85"/>
    </location>
</feature>
<dbReference type="InParanoid" id="A0A804IQS3"/>